<dbReference type="EMBL" id="QGNW01000038">
    <property type="protein sequence ID" value="RVX09459.1"/>
    <property type="molecule type" value="Genomic_DNA"/>
</dbReference>
<gene>
    <name evidence="1" type="ORF">CK203_015367</name>
</gene>
<protein>
    <submittedName>
        <fullName evidence="1">Uncharacterized protein</fullName>
    </submittedName>
</protein>
<evidence type="ECO:0000313" key="1">
    <source>
        <dbReference type="EMBL" id="RVX09459.1"/>
    </source>
</evidence>
<dbReference type="PANTHER" id="PTHR36617:SF15">
    <property type="entry name" value="REVERSE TRANSCRIPTASE ZINC-BINDING DOMAIN-CONTAINING PROTEIN"/>
    <property type="match status" value="1"/>
</dbReference>
<organism evidence="1 2">
    <name type="scientific">Vitis vinifera</name>
    <name type="common">Grape</name>
    <dbReference type="NCBI Taxonomy" id="29760"/>
    <lineage>
        <taxon>Eukaryota</taxon>
        <taxon>Viridiplantae</taxon>
        <taxon>Streptophyta</taxon>
        <taxon>Embryophyta</taxon>
        <taxon>Tracheophyta</taxon>
        <taxon>Spermatophyta</taxon>
        <taxon>Magnoliopsida</taxon>
        <taxon>eudicotyledons</taxon>
        <taxon>Gunneridae</taxon>
        <taxon>Pentapetalae</taxon>
        <taxon>rosids</taxon>
        <taxon>Vitales</taxon>
        <taxon>Vitaceae</taxon>
        <taxon>Viteae</taxon>
        <taxon>Vitis</taxon>
    </lineage>
</organism>
<sequence length="143" mass="16848">MKQAHSEENRKRVKFWKDPWCEDQTLKEAFPNLFLLAVDKDGWVLDAWEEGGELGYWSPRFSRHLNDREMGEVESLFWKLHSLAVRRDVDTLSWRESGNDCFSVSSLYRSYTRASSDPFPWCIIWRSCALVKVSFFCLGSVLE</sequence>
<comment type="caution">
    <text evidence="1">The sequence shown here is derived from an EMBL/GenBank/DDBJ whole genome shotgun (WGS) entry which is preliminary data.</text>
</comment>
<name>A0A438JKJ3_VITVI</name>
<evidence type="ECO:0000313" key="2">
    <source>
        <dbReference type="Proteomes" id="UP000288805"/>
    </source>
</evidence>
<dbReference type="AlphaFoldDB" id="A0A438JKJ3"/>
<dbReference type="Proteomes" id="UP000288805">
    <property type="component" value="Unassembled WGS sequence"/>
</dbReference>
<dbReference type="PANTHER" id="PTHR36617">
    <property type="entry name" value="PROTEIN, PUTATIVE-RELATED"/>
    <property type="match status" value="1"/>
</dbReference>
<accession>A0A438JKJ3</accession>
<reference evidence="1 2" key="1">
    <citation type="journal article" date="2018" name="PLoS Genet.">
        <title>Population sequencing reveals clonal diversity and ancestral inbreeding in the grapevine cultivar Chardonnay.</title>
        <authorList>
            <person name="Roach M.J."/>
            <person name="Johnson D.L."/>
            <person name="Bohlmann J."/>
            <person name="van Vuuren H.J."/>
            <person name="Jones S.J."/>
            <person name="Pretorius I.S."/>
            <person name="Schmidt S.A."/>
            <person name="Borneman A.R."/>
        </authorList>
    </citation>
    <scope>NUCLEOTIDE SEQUENCE [LARGE SCALE GENOMIC DNA]</scope>
    <source>
        <strain evidence="2">cv. Chardonnay</strain>
        <tissue evidence="1">Leaf</tissue>
    </source>
</reference>
<proteinExistence type="predicted"/>